<organism evidence="1">
    <name type="scientific">Cladocopium goreaui</name>
    <dbReference type="NCBI Taxonomy" id="2562237"/>
    <lineage>
        <taxon>Eukaryota</taxon>
        <taxon>Sar</taxon>
        <taxon>Alveolata</taxon>
        <taxon>Dinophyceae</taxon>
        <taxon>Suessiales</taxon>
        <taxon>Symbiodiniaceae</taxon>
        <taxon>Cladocopium</taxon>
    </lineage>
</organism>
<accession>A0A9P1DEL5</accession>
<reference evidence="2 3" key="2">
    <citation type="submission" date="2024-05" db="EMBL/GenBank/DDBJ databases">
        <authorList>
            <person name="Chen Y."/>
            <person name="Shah S."/>
            <person name="Dougan E. K."/>
            <person name="Thang M."/>
            <person name="Chan C."/>
        </authorList>
    </citation>
    <scope>NUCLEOTIDE SEQUENCE [LARGE SCALE GENOMIC DNA]</scope>
</reference>
<dbReference type="EMBL" id="CAMXCT030004079">
    <property type="protein sequence ID" value="CAL4794876.1"/>
    <property type="molecule type" value="Genomic_DNA"/>
</dbReference>
<dbReference type="EMBL" id="CAMXCT010004079">
    <property type="protein sequence ID" value="CAI4007564.1"/>
    <property type="molecule type" value="Genomic_DNA"/>
</dbReference>
<proteinExistence type="predicted"/>
<protein>
    <submittedName>
        <fullName evidence="1">Uncharacterized protein</fullName>
    </submittedName>
</protein>
<comment type="caution">
    <text evidence="1">The sequence shown here is derived from an EMBL/GenBank/DDBJ whole genome shotgun (WGS) entry which is preliminary data.</text>
</comment>
<name>A0A9P1DEL5_9DINO</name>
<reference evidence="1" key="1">
    <citation type="submission" date="2022-10" db="EMBL/GenBank/DDBJ databases">
        <authorList>
            <person name="Chen Y."/>
            <person name="Dougan E. K."/>
            <person name="Chan C."/>
            <person name="Rhodes N."/>
            <person name="Thang M."/>
        </authorList>
    </citation>
    <scope>NUCLEOTIDE SEQUENCE</scope>
</reference>
<dbReference type="AlphaFoldDB" id="A0A9P1DEL5"/>
<dbReference type="Proteomes" id="UP001152797">
    <property type="component" value="Unassembled WGS sequence"/>
</dbReference>
<evidence type="ECO:0000313" key="1">
    <source>
        <dbReference type="EMBL" id="CAI4007564.1"/>
    </source>
</evidence>
<evidence type="ECO:0000313" key="2">
    <source>
        <dbReference type="EMBL" id="CAL4794876.1"/>
    </source>
</evidence>
<evidence type="ECO:0000313" key="3">
    <source>
        <dbReference type="Proteomes" id="UP001152797"/>
    </source>
</evidence>
<sequence length="363" mass="40560">MTQAASMASYEATHFYAQLHELLSRLSPPCRKAALEQLTTLERQGLEAWMLSSKSYGRGCQARCSGIRPKKTSCRAMPAMRMASSGAGSSVVTFSQRTLKGTVSRWYYAVVCLPGLHILSRMRRDRALAVDDSKVLTWTKRRVREASEKGHSFDEAVREALTLHSGSTGTRAQKRRPKAGGTVLEPRKLQLRFYAAVELGGGFSTMLRAPCCYNLEEALTARSRLQDALNLQGSALTRLSFSHCTEVLERLRCTHRALYQEAVGAAAASDRAFGRVQRLVLQKRAKRGWDQLRRLLRKRRAEAQMKQVRARLDALGLKAYEGLAATNLLVFYCLKECCIWLGFCLNMLDCLIVTSSRGRVTDG</sequence>
<dbReference type="OrthoDB" id="429358at2759"/>
<keyword evidence="3" id="KW-1185">Reference proteome</keyword>
<dbReference type="EMBL" id="CAMXCT020004079">
    <property type="protein sequence ID" value="CAL1160939.1"/>
    <property type="molecule type" value="Genomic_DNA"/>
</dbReference>
<gene>
    <name evidence="1" type="ORF">C1SCF055_LOCUS33110</name>
</gene>